<gene>
    <name evidence="1" type="ORF">CCACVL1_00971</name>
</gene>
<evidence type="ECO:0000313" key="2">
    <source>
        <dbReference type="Proteomes" id="UP000188268"/>
    </source>
</evidence>
<keyword evidence="2" id="KW-1185">Reference proteome</keyword>
<dbReference type="EMBL" id="AWWV01002515">
    <property type="protein sequence ID" value="OMP10433.1"/>
    <property type="molecule type" value="Genomic_DNA"/>
</dbReference>
<protein>
    <submittedName>
        <fullName evidence="1">Uncharacterized protein</fullName>
    </submittedName>
</protein>
<dbReference type="AlphaFoldDB" id="A0A1R3KTL4"/>
<dbReference type="Gramene" id="OMP10433">
    <property type="protein sequence ID" value="OMP10433"/>
    <property type="gene ID" value="CCACVL1_00971"/>
</dbReference>
<accession>A0A1R3KTL4</accession>
<comment type="caution">
    <text evidence="1">The sequence shown here is derived from an EMBL/GenBank/DDBJ whole genome shotgun (WGS) entry which is preliminary data.</text>
</comment>
<reference evidence="1 2" key="1">
    <citation type="submission" date="2013-09" db="EMBL/GenBank/DDBJ databases">
        <title>Corchorus capsularis genome sequencing.</title>
        <authorList>
            <person name="Alam M."/>
            <person name="Haque M.S."/>
            <person name="Islam M.S."/>
            <person name="Emdad E.M."/>
            <person name="Islam M.M."/>
            <person name="Ahmed B."/>
            <person name="Halim A."/>
            <person name="Hossen Q.M.M."/>
            <person name="Hossain M.Z."/>
            <person name="Ahmed R."/>
            <person name="Khan M.M."/>
            <person name="Islam R."/>
            <person name="Rashid M.M."/>
            <person name="Khan S.A."/>
            <person name="Rahman M.S."/>
            <person name="Alam M."/>
        </authorList>
    </citation>
    <scope>NUCLEOTIDE SEQUENCE [LARGE SCALE GENOMIC DNA]</scope>
    <source>
        <strain evidence="2">cv. CVL-1</strain>
        <tissue evidence="1">Whole seedling</tissue>
    </source>
</reference>
<organism evidence="1 2">
    <name type="scientific">Corchorus capsularis</name>
    <name type="common">Jute</name>
    <dbReference type="NCBI Taxonomy" id="210143"/>
    <lineage>
        <taxon>Eukaryota</taxon>
        <taxon>Viridiplantae</taxon>
        <taxon>Streptophyta</taxon>
        <taxon>Embryophyta</taxon>
        <taxon>Tracheophyta</taxon>
        <taxon>Spermatophyta</taxon>
        <taxon>Magnoliopsida</taxon>
        <taxon>eudicotyledons</taxon>
        <taxon>Gunneridae</taxon>
        <taxon>Pentapetalae</taxon>
        <taxon>rosids</taxon>
        <taxon>malvids</taxon>
        <taxon>Malvales</taxon>
        <taxon>Malvaceae</taxon>
        <taxon>Grewioideae</taxon>
        <taxon>Apeibeae</taxon>
        <taxon>Corchorus</taxon>
    </lineage>
</organism>
<proteinExistence type="predicted"/>
<dbReference type="Proteomes" id="UP000188268">
    <property type="component" value="Unassembled WGS sequence"/>
</dbReference>
<name>A0A1R3KTL4_COCAP</name>
<evidence type="ECO:0000313" key="1">
    <source>
        <dbReference type="EMBL" id="OMP10433.1"/>
    </source>
</evidence>
<sequence>MTNSLGSGSTPSHTSLNGFSAKHFTTGALRAHTPASAKSDDWWLTTVWITRTPCLLARQGRLWFRGRPERRPARIRGACSRRISFDESITRIAALVPKPMR</sequence>